<dbReference type="GO" id="GO:0017136">
    <property type="term" value="F:histone deacetylase activity, NAD-dependent"/>
    <property type="evidence" value="ECO:0007669"/>
    <property type="project" value="TreeGrafter"/>
</dbReference>
<comment type="catalytic activity">
    <reaction evidence="3">
        <text>N(6)-succinyl-L-lysyl-[protein] + NAD(+) + H2O = 2''-O-succinyl-ADP-D-ribose + nicotinamide + L-lysyl-[protein]</text>
        <dbReference type="Rhea" id="RHEA:47668"/>
        <dbReference type="Rhea" id="RHEA-COMP:9752"/>
        <dbReference type="Rhea" id="RHEA-COMP:11877"/>
        <dbReference type="ChEBI" id="CHEBI:15377"/>
        <dbReference type="ChEBI" id="CHEBI:17154"/>
        <dbReference type="ChEBI" id="CHEBI:29969"/>
        <dbReference type="ChEBI" id="CHEBI:57540"/>
        <dbReference type="ChEBI" id="CHEBI:87830"/>
        <dbReference type="ChEBI" id="CHEBI:87832"/>
    </reaction>
</comment>
<feature type="domain" description="Deacetylase sirtuin-type" evidence="5">
    <location>
        <begin position="1"/>
        <end position="233"/>
    </location>
</feature>
<evidence type="ECO:0000256" key="2">
    <source>
        <dbReference type="ARBA" id="ARBA00023027"/>
    </source>
</evidence>
<evidence type="ECO:0000256" key="3">
    <source>
        <dbReference type="HAMAP-Rule" id="MF_01121"/>
    </source>
</evidence>
<dbReference type="PANTHER" id="PTHR11085:SF4">
    <property type="entry name" value="NAD-DEPENDENT PROTEIN DEACYLASE"/>
    <property type="match status" value="1"/>
</dbReference>
<dbReference type="GO" id="GO:0036055">
    <property type="term" value="F:protein-succinyllysine desuccinylase activity"/>
    <property type="evidence" value="ECO:0007669"/>
    <property type="project" value="UniProtKB-UniRule"/>
</dbReference>
<feature type="binding site" evidence="3">
    <location>
        <position position="53"/>
    </location>
    <ligand>
        <name>substrate</name>
    </ligand>
</feature>
<accession>A0A6N3CR61</accession>
<dbReference type="GO" id="GO:0036054">
    <property type="term" value="F:protein-malonyllysine demalonylase activity"/>
    <property type="evidence" value="ECO:0007669"/>
    <property type="project" value="InterPro"/>
</dbReference>
<feature type="active site" description="Proton acceptor" evidence="3">
    <location>
        <position position="104"/>
    </location>
</feature>
<dbReference type="RefSeq" id="WP_302978932.1">
    <property type="nucleotide sequence ID" value="NZ_CACRUT010000015.1"/>
</dbReference>
<dbReference type="CDD" id="cd01412">
    <property type="entry name" value="SIRT5_Af1_CobB"/>
    <property type="match status" value="1"/>
</dbReference>
<comment type="function">
    <text evidence="3">NAD-dependent lysine deacetylase and desuccinylase that specifically removes acetyl and succinyl groups on target proteins. Modulates the activities of several proteins which are inactive in their acylated form.</text>
</comment>
<dbReference type="InterPro" id="IPR026591">
    <property type="entry name" value="Sirtuin_cat_small_dom_sf"/>
</dbReference>
<keyword evidence="1" id="KW-0808">Transferase</keyword>
<feature type="binding site" evidence="3">
    <location>
        <begin position="86"/>
        <end position="89"/>
    </location>
    <ligand>
        <name>NAD(+)</name>
        <dbReference type="ChEBI" id="CHEBI:57540"/>
    </ligand>
</feature>
<dbReference type="InterPro" id="IPR050134">
    <property type="entry name" value="NAD-dep_sirtuin_deacylases"/>
</dbReference>
<feature type="binding site" evidence="3">
    <location>
        <begin position="9"/>
        <end position="28"/>
    </location>
    <ligand>
        <name>NAD(+)</name>
        <dbReference type="ChEBI" id="CHEBI:57540"/>
    </ligand>
</feature>
<proteinExistence type="inferred from homology"/>
<feature type="binding site" evidence="3">
    <location>
        <begin position="175"/>
        <end position="177"/>
    </location>
    <ligand>
        <name>NAD(+)</name>
        <dbReference type="ChEBI" id="CHEBI:57540"/>
    </ligand>
</feature>
<dbReference type="InterPro" id="IPR027546">
    <property type="entry name" value="Sirtuin_class_III"/>
</dbReference>
<evidence type="ECO:0000259" key="5">
    <source>
        <dbReference type="PROSITE" id="PS50305"/>
    </source>
</evidence>
<dbReference type="InterPro" id="IPR026590">
    <property type="entry name" value="Ssirtuin_cat_dom"/>
</dbReference>
<comment type="caution">
    <text evidence="3 4">Lacks conserved residue(s) required for the propagation of feature annotation.</text>
</comment>
<dbReference type="GO" id="GO:0070403">
    <property type="term" value="F:NAD+ binding"/>
    <property type="evidence" value="ECO:0007669"/>
    <property type="project" value="UniProtKB-UniRule"/>
</dbReference>
<dbReference type="PANTHER" id="PTHR11085">
    <property type="entry name" value="NAD-DEPENDENT PROTEIN DEACYLASE SIRTUIN-5, MITOCHONDRIAL-RELATED"/>
    <property type="match status" value="1"/>
</dbReference>
<dbReference type="EC" id="2.3.1.286" evidence="3"/>
<evidence type="ECO:0000313" key="6">
    <source>
        <dbReference type="EMBL" id="VYU16217.1"/>
    </source>
</evidence>
<dbReference type="InterPro" id="IPR029035">
    <property type="entry name" value="DHS-like_NAD/FAD-binding_dom"/>
</dbReference>
<dbReference type="SUPFAM" id="SSF52467">
    <property type="entry name" value="DHS-like NAD/FAD-binding domain"/>
    <property type="match status" value="1"/>
</dbReference>
<dbReference type="AlphaFoldDB" id="A0A6N3CR61"/>
<dbReference type="HAMAP" id="MF_01121">
    <property type="entry name" value="Sirtuin_ClassIII"/>
    <property type="match status" value="1"/>
</dbReference>
<dbReference type="PROSITE" id="PS50305">
    <property type="entry name" value="SIRTUIN"/>
    <property type="match status" value="1"/>
</dbReference>
<organism evidence="6">
    <name type="scientific">Paraprevotella clara</name>
    <dbReference type="NCBI Taxonomy" id="454154"/>
    <lineage>
        <taxon>Bacteria</taxon>
        <taxon>Pseudomonadati</taxon>
        <taxon>Bacteroidota</taxon>
        <taxon>Bacteroidia</taxon>
        <taxon>Bacteroidales</taxon>
        <taxon>Prevotellaceae</taxon>
        <taxon>Paraprevotella</taxon>
    </lineage>
</organism>
<sequence length="233" mass="25725">MKKVVVLTGAGMSAESGLSTFRDSGGLWDRYPVEDVATPEGYARNPELVTRFYNERRRQLQEVEPCRGHVLLAAMEQDYDVTVITQNVDNLHERAGSTKVIHLHGELTKVTSSLEPDNPKYIRELRPEEWEVKIGDRAADGSQLRPFIVWFGEAVPMIETAIDVTSTADIFVVIGTSLNVYPAAGLLNYVPSHAPIYVIDPKPVAGIHGGGRVRHLMKGASEGVEELMACLEK</sequence>
<evidence type="ECO:0000256" key="1">
    <source>
        <dbReference type="ARBA" id="ARBA00022679"/>
    </source>
</evidence>
<comment type="catalytic activity">
    <reaction evidence="3">
        <text>N(6)-acetyl-L-lysyl-[protein] + NAD(+) + H2O = 2''-O-acetyl-ADP-D-ribose + nicotinamide + L-lysyl-[protein]</text>
        <dbReference type="Rhea" id="RHEA:43636"/>
        <dbReference type="Rhea" id="RHEA-COMP:9752"/>
        <dbReference type="Rhea" id="RHEA-COMP:10731"/>
        <dbReference type="ChEBI" id="CHEBI:15377"/>
        <dbReference type="ChEBI" id="CHEBI:17154"/>
        <dbReference type="ChEBI" id="CHEBI:29969"/>
        <dbReference type="ChEBI" id="CHEBI:57540"/>
        <dbReference type="ChEBI" id="CHEBI:61930"/>
        <dbReference type="ChEBI" id="CHEBI:83767"/>
        <dbReference type="EC" id="2.3.1.286"/>
    </reaction>
</comment>
<comment type="subcellular location">
    <subcellularLocation>
        <location evidence="3">Cytoplasm</location>
    </subcellularLocation>
</comment>
<keyword evidence="2 3" id="KW-0520">NAD</keyword>
<dbReference type="Gene3D" id="3.30.1600.10">
    <property type="entry name" value="SIR2/SIRT2 'Small Domain"/>
    <property type="match status" value="1"/>
</dbReference>
<gene>
    <name evidence="3 6" type="primary">cobB</name>
    <name evidence="6" type="ORF">PCLFYP37_02075</name>
</gene>
<dbReference type="InterPro" id="IPR003000">
    <property type="entry name" value="Sirtuin"/>
</dbReference>
<dbReference type="Gene3D" id="3.40.50.1220">
    <property type="entry name" value="TPP-binding domain"/>
    <property type="match status" value="1"/>
</dbReference>
<comment type="similarity">
    <text evidence="3">Belongs to the sirtuin family. Class III subfamily.</text>
</comment>
<comment type="domain">
    <text evidence="3">2 residues (Tyr-53 and Arg-56) present in a large hydrophobic pocket are probably involved in substrate specificity. They are important for desuccinylation activity, but dispensable for deacetylation activity.</text>
</comment>
<evidence type="ECO:0000256" key="4">
    <source>
        <dbReference type="PROSITE-ProRule" id="PRU00236"/>
    </source>
</evidence>
<dbReference type="Pfam" id="PF02146">
    <property type="entry name" value="SIR2"/>
    <property type="match status" value="1"/>
</dbReference>
<name>A0A6N3CR61_9BACT</name>
<reference evidence="6" key="1">
    <citation type="submission" date="2019-11" db="EMBL/GenBank/DDBJ databases">
        <authorList>
            <person name="Feng L."/>
        </authorList>
    </citation>
    <scope>NUCLEOTIDE SEQUENCE</scope>
    <source>
        <strain evidence="6">PclaraLFYP37</strain>
    </source>
</reference>
<feature type="binding site" evidence="3">
    <location>
        <position position="56"/>
    </location>
    <ligand>
        <name>substrate</name>
    </ligand>
</feature>
<dbReference type="GO" id="GO:0005737">
    <property type="term" value="C:cytoplasm"/>
    <property type="evidence" value="ECO:0007669"/>
    <property type="project" value="UniProtKB-SubCell"/>
</dbReference>
<keyword evidence="3" id="KW-0963">Cytoplasm</keyword>
<feature type="binding site" evidence="3">
    <location>
        <position position="220"/>
    </location>
    <ligand>
        <name>NAD(+)</name>
        <dbReference type="ChEBI" id="CHEBI:57540"/>
    </ligand>
</feature>
<dbReference type="EMBL" id="CACRUT010000015">
    <property type="protein sequence ID" value="VYU16217.1"/>
    <property type="molecule type" value="Genomic_DNA"/>
</dbReference>
<keyword evidence="6" id="KW-0378">Hydrolase</keyword>
<protein>
    <recommendedName>
        <fullName evidence="3">NAD-dependent protein deacylase</fullName>
        <ecNumber evidence="3">2.3.1.286</ecNumber>
    </recommendedName>
    <alternativeName>
        <fullName evidence="3">Regulatory protein SIR2 homolog</fullName>
    </alternativeName>
</protein>